<dbReference type="AlphaFoldDB" id="A0A8J6BCL9"/>
<gene>
    <name evidence="2" type="ORF">GDO78_021535</name>
</gene>
<feature type="region of interest" description="Disordered" evidence="1">
    <location>
        <begin position="1"/>
        <end position="32"/>
    </location>
</feature>
<organism evidence="2 3">
    <name type="scientific">Eleutherodactylus coqui</name>
    <name type="common">Puerto Rican coqui</name>
    <dbReference type="NCBI Taxonomy" id="57060"/>
    <lineage>
        <taxon>Eukaryota</taxon>
        <taxon>Metazoa</taxon>
        <taxon>Chordata</taxon>
        <taxon>Craniata</taxon>
        <taxon>Vertebrata</taxon>
        <taxon>Euteleostomi</taxon>
        <taxon>Amphibia</taxon>
        <taxon>Batrachia</taxon>
        <taxon>Anura</taxon>
        <taxon>Neobatrachia</taxon>
        <taxon>Hyloidea</taxon>
        <taxon>Eleutherodactylidae</taxon>
        <taxon>Eleutherodactylinae</taxon>
        <taxon>Eleutherodactylus</taxon>
        <taxon>Eleutherodactylus</taxon>
    </lineage>
</organism>
<reference evidence="2" key="1">
    <citation type="thesis" date="2020" institute="ProQuest LLC" country="789 East Eisenhower Parkway, Ann Arbor, MI, USA">
        <title>Comparative Genomics and Chromosome Evolution.</title>
        <authorList>
            <person name="Mudd A.B."/>
        </authorList>
    </citation>
    <scope>NUCLEOTIDE SEQUENCE</scope>
    <source>
        <strain evidence="2">HN-11 Male</strain>
        <tissue evidence="2">Kidney and liver</tissue>
    </source>
</reference>
<accession>A0A8J6BCL9</accession>
<dbReference type="EMBL" id="WNTK01065055">
    <property type="protein sequence ID" value="KAG9460485.1"/>
    <property type="molecule type" value="Genomic_DNA"/>
</dbReference>
<dbReference type="Proteomes" id="UP000770717">
    <property type="component" value="Unassembled WGS sequence"/>
</dbReference>
<proteinExistence type="predicted"/>
<comment type="caution">
    <text evidence="2">The sequence shown here is derived from an EMBL/GenBank/DDBJ whole genome shotgun (WGS) entry which is preliminary data.</text>
</comment>
<evidence type="ECO:0000256" key="1">
    <source>
        <dbReference type="SAM" id="MobiDB-lite"/>
    </source>
</evidence>
<keyword evidence="3" id="KW-1185">Reference proteome</keyword>
<sequence>MHSPIRGSPPKCSIDSSGCSEGNRPPFLWKKKIGGQPASVDLSSKCGGRDLRRTSARPPLCSAKSLHRRGGQGVNQRNQHLENGAFWKSVSFGRVHRFAISNTEIGFLRLD</sequence>
<name>A0A8J6BCL9_ELECQ</name>
<evidence type="ECO:0000313" key="2">
    <source>
        <dbReference type="EMBL" id="KAG9460485.1"/>
    </source>
</evidence>
<evidence type="ECO:0000313" key="3">
    <source>
        <dbReference type="Proteomes" id="UP000770717"/>
    </source>
</evidence>
<protein>
    <submittedName>
        <fullName evidence="2">Uncharacterized protein</fullName>
    </submittedName>
</protein>